<evidence type="ECO:0000256" key="13">
    <source>
        <dbReference type="ARBA" id="ARBA00052542"/>
    </source>
</evidence>
<dbReference type="CDD" id="cd06558">
    <property type="entry name" value="crotonase-like"/>
    <property type="match status" value="1"/>
</dbReference>
<evidence type="ECO:0000256" key="6">
    <source>
        <dbReference type="ARBA" id="ARBA00022990"/>
    </source>
</evidence>
<evidence type="ECO:0000256" key="15">
    <source>
        <dbReference type="ARBA" id="ARBA00068317"/>
    </source>
</evidence>
<comment type="catalytic activity">
    <reaction evidence="12">
        <text>(3Z)-dodecenoyl-CoA = (2E)-dodecenoyl-CoA</text>
        <dbReference type="Rhea" id="RHEA:23716"/>
        <dbReference type="ChEBI" id="CHEBI:57330"/>
        <dbReference type="ChEBI" id="CHEBI:58543"/>
        <dbReference type="EC" id="5.3.3.8"/>
    </reaction>
    <physiologicalReaction direction="left-to-right" evidence="12">
        <dbReference type="Rhea" id="RHEA:23717"/>
    </physiologicalReaction>
</comment>
<keyword evidence="7" id="KW-0443">Lipid metabolism</keyword>
<evidence type="ECO:0000256" key="16">
    <source>
        <dbReference type="ARBA" id="ARBA00083575"/>
    </source>
</evidence>
<dbReference type="SUPFAM" id="SSF52096">
    <property type="entry name" value="ClpP/crotonase"/>
    <property type="match status" value="1"/>
</dbReference>
<dbReference type="GO" id="GO:0006635">
    <property type="term" value="P:fatty acid beta-oxidation"/>
    <property type="evidence" value="ECO:0007669"/>
    <property type="project" value="TreeGrafter"/>
</dbReference>
<evidence type="ECO:0000256" key="5">
    <source>
        <dbReference type="ARBA" id="ARBA00022946"/>
    </source>
</evidence>
<comment type="catalytic activity">
    <reaction evidence="13">
        <text>(3Z)-octenoyl-CoA = (2E)-octenoyl-CoA</text>
        <dbReference type="Rhea" id="RHEA:46044"/>
        <dbReference type="ChEBI" id="CHEBI:62242"/>
        <dbReference type="ChEBI" id="CHEBI:85640"/>
    </reaction>
    <physiologicalReaction direction="left-to-right" evidence="13">
        <dbReference type="Rhea" id="RHEA:46045"/>
    </physiologicalReaction>
</comment>
<evidence type="ECO:0000313" key="18">
    <source>
        <dbReference type="Proteomes" id="UP000502823"/>
    </source>
</evidence>
<evidence type="ECO:0000256" key="9">
    <source>
        <dbReference type="ARBA" id="ARBA00023235"/>
    </source>
</evidence>
<dbReference type="InterPro" id="IPR029045">
    <property type="entry name" value="ClpP/crotonase-like_dom_sf"/>
</dbReference>
<evidence type="ECO:0000256" key="1">
    <source>
        <dbReference type="ARBA" id="ARBA00004305"/>
    </source>
</evidence>
<dbReference type="GO" id="GO:0005759">
    <property type="term" value="C:mitochondrial matrix"/>
    <property type="evidence" value="ECO:0007669"/>
    <property type="project" value="UniProtKB-SubCell"/>
</dbReference>
<evidence type="ECO:0000256" key="3">
    <source>
        <dbReference type="ARBA" id="ARBA00011233"/>
    </source>
</evidence>
<comment type="subcellular location">
    <subcellularLocation>
        <location evidence="1">Mitochondrion matrix</location>
    </subcellularLocation>
</comment>
<reference evidence="18" key="1">
    <citation type="submission" date="2020-01" db="EMBL/GenBank/DDBJ databases">
        <title>Draft genome sequence of the Termite Coptotermes fromosanus.</title>
        <authorList>
            <person name="Itakura S."/>
            <person name="Yosikawa Y."/>
            <person name="Umezawa K."/>
        </authorList>
    </citation>
    <scope>NUCLEOTIDE SEQUENCE [LARGE SCALE GENOMIC DNA]</scope>
</reference>
<evidence type="ECO:0000256" key="7">
    <source>
        <dbReference type="ARBA" id="ARBA00023098"/>
    </source>
</evidence>
<dbReference type="Pfam" id="PF00378">
    <property type="entry name" value="ECH_1"/>
    <property type="match status" value="1"/>
</dbReference>
<comment type="catalytic activity">
    <reaction evidence="10">
        <text>(3Z)-decenoyl-CoA = (2E)-decenoyl-CoA</text>
        <dbReference type="Rhea" id="RHEA:77195"/>
        <dbReference type="ChEBI" id="CHEBI:61406"/>
        <dbReference type="ChEBI" id="CHEBI:195601"/>
    </reaction>
    <physiologicalReaction direction="left-to-right" evidence="10">
        <dbReference type="Rhea" id="RHEA:77196"/>
    </physiologicalReaction>
</comment>
<sequence>MSLGRQISRLLRWNRPLYLSAVTCSSMGYYVVRSQRGFSSNEKLVDVTVNEETGISTVTMQRLPVNSLNLELLQELSTTFDTLEKENSRGMILTSAASTVFSAGLDILEMYKPKPDRVLAFWTALQDTWLKLFGSSYPTVAAINGHSPAGGCLLALSCEYRIMVGPKYTIGLNETQLGIVAPKWFQDSMRNVISNRQTELALTTGRLFTTDEALKVGLIDEVATDKADAVAKAEKFLVGMSKISAAARKLAKLSSRQEALQWLIANRQADLKGFVTFVNQPAVQKGLDLYLESLKKKK</sequence>
<dbReference type="Gene3D" id="3.90.226.10">
    <property type="entry name" value="2-enoyl-CoA Hydratase, Chain A, domain 1"/>
    <property type="match status" value="1"/>
</dbReference>
<evidence type="ECO:0000256" key="2">
    <source>
        <dbReference type="ARBA" id="ARBA00005005"/>
    </source>
</evidence>
<gene>
    <name evidence="17" type="ORF">Cfor_02241</name>
</gene>
<organism evidence="17 18">
    <name type="scientific">Coptotermes formosanus</name>
    <name type="common">Formosan subterranean termite</name>
    <dbReference type="NCBI Taxonomy" id="36987"/>
    <lineage>
        <taxon>Eukaryota</taxon>
        <taxon>Metazoa</taxon>
        <taxon>Ecdysozoa</taxon>
        <taxon>Arthropoda</taxon>
        <taxon>Hexapoda</taxon>
        <taxon>Insecta</taxon>
        <taxon>Pterygota</taxon>
        <taxon>Neoptera</taxon>
        <taxon>Polyneoptera</taxon>
        <taxon>Dictyoptera</taxon>
        <taxon>Blattodea</taxon>
        <taxon>Blattoidea</taxon>
        <taxon>Termitoidae</taxon>
        <taxon>Rhinotermitidae</taxon>
        <taxon>Coptotermes</taxon>
    </lineage>
</organism>
<protein>
    <recommendedName>
        <fullName evidence="15">Enoyl-CoA delta isomerase 1, mitochondrial</fullName>
    </recommendedName>
    <alternativeName>
        <fullName evidence="16">3,2-trans-enoyl-CoA isomerase</fullName>
    </alternativeName>
</protein>
<dbReference type="PANTHER" id="PTHR11941:SF45">
    <property type="entry name" value="ENOYL-COA DELTA ISOMERASE 1, MITOCHONDRIAL"/>
    <property type="match status" value="1"/>
</dbReference>
<dbReference type="PANTHER" id="PTHR11941">
    <property type="entry name" value="ENOYL-COA HYDRATASE-RELATED"/>
    <property type="match status" value="1"/>
</dbReference>
<keyword evidence="5" id="KW-0809">Transit peptide</keyword>
<accession>A0A6L2Q3K7</accession>
<evidence type="ECO:0000256" key="10">
    <source>
        <dbReference type="ARBA" id="ARBA00050938"/>
    </source>
</evidence>
<dbReference type="InterPro" id="IPR001753">
    <property type="entry name" value="Enoyl-CoA_hydra/iso"/>
</dbReference>
<dbReference type="EMBL" id="BLKM01000895">
    <property type="protein sequence ID" value="GFG39316.1"/>
    <property type="molecule type" value="Genomic_DNA"/>
</dbReference>
<comment type="function">
    <text evidence="14">Key enzyme of fatty acid beta-oxidation. Able to isomerize both 3-cis (3Z) and 3-trans (3E) double bonds into the 2-trans (2E) form in a range of enoyl-CoA species, with a preference for (3Z)-enoyl-CoAs over (3E)-enoyl-CoAs. The catalytic efficiency of this enzyme is not affected by the fatty acyl chain length.</text>
</comment>
<proteinExistence type="predicted"/>
<evidence type="ECO:0000256" key="8">
    <source>
        <dbReference type="ARBA" id="ARBA00023128"/>
    </source>
</evidence>
<comment type="pathway">
    <text evidence="2">Lipid metabolism; fatty acid beta-oxidation.</text>
</comment>
<dbReference type="AlphaFoldDB" id="A0A6L2Q3K7"/>
<comment type="caution">
    <text evidence="17">The sequence shown here is derived from an EMBL/GenBank/DDBJ whole genome shotgun (WGS) entry which is preliminary data.</text>
</comment>
<keyword evidence="8" id="KW-0496">Mitochondrion</keyword>
<evidence type="ECO:0000256" key="14">
    <source>
        <dbReference type="ARBA" id="ARBA00056147"/>
    </source>
</evidence>
<keyword evidence="18" id="KW-1185">Reference proteome</keyword>
<dbReference type="InParanoid" id="A0A6L2Q3K7"/>
<comment type="catalytic activity">
    <reaction evidence="11">
        <text>(2E)-tetradecenoyl-CoA = (3Z)-tetradecenoyl-CoA</text>
        <dbReference type="Rhea" id="RHEA:29847"/>
        <dbReference type="ChEBI" id="CHEBI:61405"/>
        <dbReference type="ChEBI" id="CHEBI:61968"/>
    </reaction>
    <physiologicalReaction direction="right-to-left" evidence="11">
        <dbReference type="Rhea" id="RHEA:29849"/>
    </physiologicalReaction>
</comment>
<dbReference type="GO" id="GO:0004165">
    <property type="term" value="F:delta(3)-delta(2)-enoyl-CoA isomerase activity"/>
    <property type="evidence" value="ECO:0007669"/>
    <property type="project" value="UniProtKB-EC"/>
</dbReference>
<dbReference type="Proteomes" id="UP000502823">
    <property type="component" value="Unassembled WGS sequence"/>
</dbReference>
<evidence type="ECO:0000256" key="12">
    <source>
        <dbReference type="ARBA" id="ARBA00052376"/>
    </source>
</evidence>
<keyword evidence="9" id="KW-0413">Isomerase</keyword>
<dbReference type="Gene3D" id="6.10.250.170">
    <property type="match status" value="1"/>
</dbReference>
<dbReference type="FunFam" id="3.90.226.10:FF:000034">
    <property type="entry name" value="Enoyl-CoA delta isomerase 1"/>
    <property type="match status" value="1"/>
</dbReference>
<comment type="subunit">
    <text evidence="3">Homotrimer.</text>
</comment>
<dbReference type="FunCoup" id="A0A6L2Q3K7">
    <property type="interactions" value="1102"/>
</dbReference>
<evidence type="ECO:0000256" key="4">
    <source>
        <dbReference type="ARBA" id="ARBA00022832"/>
    </source>
</evidence>
<keyword evidence="6" id="KW-0007">Acetylation</keyword>
<keyword evidence="4" id="KW-0276">Fatty acid metabolism</keyword>
<name>A0A6L2Q3K7_COPFO</name>
<dbReference type="OrthoDB" id="1696280at2759"/>
<evidence type="ECO:0000313" key="17">
    <source>
        <dbReference type="EMBL" id="GFG39316.1"/>
    </source>
</evidence>
<evidence type="ECO:0000256" key="11">
    <source>
        <dbReference type="ARBA" id="ARBA00051293"/>
    </source>
</evidence>